<dbReference type="GO" id="GO:0005829">
    <property type="term" value="C:cytosol"/>
    <property type="evidence" value="ECO:0007669"/>
    <property type="project" value="TreeGrafter"/>
</dbReference>
<dbReference type="PANTHER" id="PTHR15641">
    <property type="entry name" value="ELONGATOR COMPLEX PROTEIN 5"/>
    <property type="match status" value="1"/>
</dbReference>
<reference evidence="10 11" key="1">
    <citation type="journal article" date="2011" name="Nat. Biotechnol.">
        <title>Comparative genomic analysis of the thermophilic biomass-degrading fungi Myceliophthora thermophila and Thielavia terrestris.</title>
        <authorList>
            <person name="Berka R.M."/>
            <person name="Grigoriev I.V."/>
            <person name="Otillar R."/>
            <person name="Salamov A."/>
            <person name="Grimwood J."/>
            <person name="Reid I."/>
            <person name="Ishmael N."/>
            <person name="John T."/>
            <person name="Darmond C."/>
            <person name="Moisan M.-C."/>
            <person name="Henrissat B."/>
            <person name="Coutinho P.M."/>
            <person name="Lombard V."/>
            <person name="Natvig D.O."/>
            <person name="Lindquist E."/>
            <person name="Schmutz J."/>
            <person name="Lucas S."/>
            <person name="Harris P."/>
            <person name="Powlowski J."/>
            <person name="Bellemare A."/>
            <person name="Taylor D."/>
            <person name="Butler G."/>
            <person name="de Vries R.P."/>
            <person name="Allijn I.E."/>
            <person name="van den Brink J."/>
            <person name="Ushinsky S."/>
            <person name="Storms R."/>
            <person name="Powell A.J."/>
            <person name="Paulsen I.T."/>
            <person name="Elbourne L.D.H."/>
            <person name="Baker S.E."/>
            <person name="Magnuson J."/>
            <person name="LaBoissiere S."/>
            <person name="Clutterbuck A.J."/>
            <person name="Martinez D."/>
            <person name="Wogulis M."/>
            <person name="de Leon A.L."/>
            <person name="Rey M.W."/>
            <person name="Tsang A."/>
        </authorList>
    </citation>
    <scope>NUCLEOTIDE SEQUENCE [LARGE SCALE GENOMIC DNA]</scope>
    <source>
        <strain evidence="11">ATCC 42464 / BCRC 31852 / DSM 1799</strain>
    </source>
</reference>
<dbReference type="STRING" id="573729.G2Q9E4"/>
<evidence type="ECO:0000256" key="4">
    <source>
        <dbReference type="ARBA" id="ARBA00009567"/>
    </source>
</evidence>
<feature type="region of interest" description="Disordered" evidence="9">
    <location>
        <begin position="300"/>
        <end position="338"/>
    </location>
</feature>
<comment type="similarity">
    <text evidence="4">Belongs to the ELP5 family.</text>
</comment>
<proteinExistence type="inferred from homology"/>
<evidence type="ECO:0000256" key="5">
    <source>
        <dbReference type="ARBA" id="ARBA00020264"/>
    </source>
</evidence>
<dbReference type="GeneID" id="11510453"/>
<dbReference type="OMA" id="WEPESTF"/>
<keyword evidence="11" id="KW-1185">Reference proteome</keyword>
<comment type="pathway">
    <text evidence="3">tRNA modification; 5-methoxycarbonylmethyl-2-thiouridine-tRNA biosynthesis.</text>
</comment>
<dbReference type="OrthoDB" id="166907at2759"/>
<evidence type="ECO:0000256" key="8">
    <source>
        <dbReference type="ARBA" id="ARBA00023242"/>
    </source>
</evidence>
<dbReference type="RefSeq" id="XP_003661648.1">
    <property type="nucleotide sequence ID" value="XM_003661600.1"/>
</dbReference>
<feature type="compositionally biased region" description="Acidic residues" evidence="9">
    <location>
        <begin position="312"/>
        <end position="321"/>
    </location>
</feature>
<dbReference type="Gene3D" id="3.40.50.300">
    <property type="entry name" value="P-loop containing nucleotide triphosphate hydrolases"/>
    <property type="match status" value="1"/>
</dbReference>
<evidence type="ECO:0000256" key="9">
    <source>
        <dbReference type="SAM" id="MobiDB-lite"/>
    </source>
</evidence>
<keyword evidence="8" id="KW-0539">Nucleus</keyword>
<protein>
    <recommendedName>
        <fullName evidence="5">Elongator complex protein 5</fullName>
    </recommendedName>
</protein>
<dbReference type="CDD" id="cd19496">
    <property type="entry name" value="Elp5"/>
    <property type="match status" value="1"/>
</dbReference>
<dbReference type="InterPro" id="IPR019519">
    <property type="entry name" value="Elp5"/>
</dbReference>
<sequence length="382" mass="40713">MAPSAQAHKRAHSLLLFEKLLNLRDSASPLTLILDSLEQSAEPLTNEFMRRAKLERAKIVFVSFATIKKPALADIFIRARGKPLKAFAAEIASHVTPPRTAAAKEGAAPPPVQKALIVIDTLNLPSHRLPPALLPAFFSAVIAAPTVSLVAVYHADVPALPIIGHGHGHGHGREQYLPDPLTLLSHLATTVLRVSGLGHAVAARRARERSLPEPELGLREGREGALVGLLPRELGGEMGGGGKIGGAAEAAAVVVEMEMRRRSGRAVADRFVLTPSPSPSPSRADGGSKVAVMLMADHPAFSRAPPGAGGEGEGDEEEGESEREGRMEATFNLGLTEKQRRDREGVVLPYFDAQVDIGGGEGGRILYDMGREDDFDEEEDEI</sequence>
<evidence type="ECO:0000256" key="2">
    <source>
        <dbReference type="ARBA" id="ARBA00004496"/>
    </source>
</evidence>
<keyword evidence="7" id="KW-0819">tRNA processing</keyword>
<dbReference type="InterPro" id="IPR027417">
    <property type="entry name" value="P-loop_NTPase"/>
</dbReference>
<dbReference type="GO" id="GO:0033588">
    <property type="term" value="C:elongator holoenzyme complex"/>
    <property type="evidence" value="ECO:0007669"/>
    <property type="project" value="InterPro"/>
</dbReference>
<dbReference type="KEGG" id="mtm:MYCTH_2301287"/>
<evidence type="ECO:0000256" key="6">
    <source>
        <dbReference type="ARBA" id="ARBA00022490"/>
    </source>
</evidence>
<dbReference type="AlphaFoldDB" id="G2Q9E4"/>
<dbReference type="EMBL" id="CP003003">
    <property type="protein sequence ID" value="AEO56403.1"/>
    <property type="molecule type" value="Genomic_DNA"/>
</dbReference>
<gene>
    <name evidence="10" type="ORF">MYCTH_2301287</name>
</gene>
<dbReference type="Proteomes" id="UP000007322">
    <property type="component" value="Chromosome 2"/>
</dbReference>
<dbReference type="UniPathway" id="UPA00988"/>
<dbReference type="GO" id="GO:0000049">
    <property type="term" value="F:tRNA binding"/>
    <property type="evidence" value="ECO:0007669"/>
    <property type="project" value="TreeGrafter"/>
</dbReference>
<organism evidence="10 11">
    <name type="scientific">Thermothelomyces thermophilus (strain ATCC 42464 / BCRC 31852 / DSM 1799)</name>
    <name type="common">Sporotrichum thermophile</name>
    <dbReference type="NCBI Taxonomy" id="573729"/>
    <lineage>
        <taxon>Eukaryota</taxon>
        <taxon>Fungi</taxon>
        <taxon>Dikarya</taxon>
        <taxon>Ascomycota</taxon>
        <taxon>Pezizomycotina</taxon>
        <taxon>Sordariomycetes</taxon>
        <taxon>Sordariomycetidae</taxon>
        <taxon>Sordariales</taxon>
        <taxon>Chaetomiaceae</taxon>
        <taxon>Thermothelomyces</taxon>
    </lineage>
</organism>
<dbReference type="eggNOG" id="ENOG502QQIZ">
    <property type="taxonomic scope" value="Eukaryota"/>
</dbReference>
<dbReference type="Pfam" id="PF10483">
    <property type="entry name" value="Elong_Iki1"/>
    <property type="match status" value="1"/>
</dbReference>
<evidence type="ECO:0000256" key="7">
    <source>
        <dbReference type="ARBA" id="ARBA00022694"/>
    </source>
</evidence>
<accession>G2Q9E4</accession>
<evidence type="ECO:0000313" key="11">
    <source>
        <dbReference type="Proteomes" id="UP000007322"/>
    </source>
</evidence>
<dbReference type="GO" id="GO:0002098">
    <property type="term" value="P:tRNA wobble uridine modification"/>
    <property type="evidence" value="ECO:0007669"/>
    <property type="project" value="InterPro"/>
</dbReference>
<dbReference type="FunCoup" id="G2Q9E4">
    <property type="interactions" value="926"/>
</dbReference>
<dbReference type="VEuPathDB" id="FungiDB:MYCTH_2301287"/>
<dbReference type="HOGENOM" id="CLU_050414_0_0_1"/>
<evidence type="ECO:0000256" key="3">
    <source>
        <dbReference type="ARBA" id="ARBA00005043"/>
    </source>
</evidence>
<name>G2Q9E4_THET4</name>
<keyword evidence="6" id="KW-0963">Cytoplasm</keyword>
<dbReference type="GO" id="GO:0005634">
    <property type="term" value="C:nucleus"/>
    <property type="evidence" value="ECO:0007669"/>
    <property type="project" value="UniProtKB-SubCell"/>
</dbReference>
<dbReference type="InParanoid" id="G2Q9E4"/>
<dbReference type="PANTHER" id="PTHR15641:SF1">
    <property type="entry name" value="ELONGATOR COMPLEX PROTEIN 5"/>
    <property type="match status" value="1"/>
</dbReference>
<comment type="subcellular location">
    <subcellularLocation>
        <location evidence="2">Cytoplasm</location>
    </subcellularLocation>
    <subcellularLocation>
        <location evidence="1">Nucleus</location>
    </subcellularLocation>
</comment>
<evidence type="ECO:0000256" key="1">
    <source>
        <dbReference type="ARBA" id="ARBA00004123"/>
    </source>
</evidence>
<evidence type="ECO:0000313" key="10">
    <source>
        <dbReference type="EMBL" id="AEO56403.1"/>
    </source>
</evidence>